<comment type="function">
    <text evidence="2">The beta subunit is responsible for the synthesis of L-tryptophan from indole and L-serine.</text>
</comment>
<reference evidence="4 5" key="1">
    <citation type="submission" date="2018-06" db="EMBL/GenBank/DDBJ databases">
        <authorList>
            <consortium name="Pathogen Informatics"/>
            <person name="Doyle S."/>
        </authorList>
    </citation>
    <scope>NUCLEOTIDE SEQUENCE [LARGE SCALE GENOMIC DNA]</scope>
    <source>
        <strain evidence="4 5">NCTC11938</strain>
    </source>
</reference>
<sequence length="76" mass="8790">MRKLNPYFGEFGGQYVPEILIPALDQLEQAFIDAQNDPSFQQEFQDLLKNYAGRPTALTLCRNLTPRYSYPFISKT</sequence>
<organism evidence="4 5">
    <name type="scientific">Proteus mirabilis</name>
    <dbReference type="NCBI Taxonomy" id="584"/>
    <lineage>
        <taxon>Bacteria</taxon>
        <taxon>Pseudomonadati</taxon>
        <taxon>Pseudomonadota</taxon>
        <taxon>Gammaproteobacteria</taxon>
        <taxon>Enterobacterales</taxon>
        <taxon>Morganellaceae</taxon>
        <taxon>Proteus</taxon>
    </lineage>
</organism>
<proteinExistence type="predicted"/>
<evidence type="ECO:0000256" key="2">
    <source>
        <dbReference type="ARBA" id="ARBA00002786"/>
    </source>
</evidence>
<evidence type="ECO:0000256" key="1">
    <source>
        <dbReference type="ARBA" id="ARBA00001933"/>
    </source>
</evidence>
<keyword evidence="4" id="KW-0456">Lyase</keyword>
<dbReference type="PANTHER" id="PTHR48077:SF3">
    <property type="entry name" value="TRYPTOPHAN SYNTHASE"/>
    <property type="match status" value="1"/>
</dbReference>
<name>A0A379GI00_PROMI</name>
<comment type="cofactor">
    <cofactor evidence="1">
        <name>pyridoxal 5'-phosphate</name>
        <dbReference type="ChEBI" id="CHEBI:597326"/>
    </cofactor>
</comment>
<dbReference type="EC" id="4.2.1.20" evidence="4"/>
<dbReference type="GO" id="GO:0004834">
    <property type="term" value="F:tryptophan synthase activity"/>
    <property type="evidence" value="ECO:0007669"/>
    <property type="project" value="UniProtKB-EC"/>
</dbReference>
<dbReference type="PANTHER" id="PTHR48077">
    <property type="entry name" value="TRYPTOPHAN SYNTHASE-RELATED"/>
    <property type="match status" value="1"/>
</dbReference>
<evidence type="ECO:0000313" key="4">
    <source>
        <dbReference type="EMBL" id="SUC40575.1"/>
    </source>
</evidence>
<dbReference type="SUPFAM" id="SSF53686">
    <property type="entry name" value="Tryptophan synthase beta subunit-like PLP-dependent enzymes"/>
    <property type="match status" value="1"/>
</dbReference>
<evidence type="ECO:0000256" key="3">
    <source>
        <dbReference type="ARBA" id="ARBA00022898"/>
    </source>
</evidence>
<dbReference type="Gene3D" id="3.40.50.1100">
    <property type="match status" value="1"/>
</dbReference>
<dbReference type="InterPro" id="IPR036052">
    <property type="entry name" value="TrpB-like_PALP_sf"/>
</dbReference>
<dbReference type="EMBL" id="UGTS01000006">
    <property type="protein sequence ID" value="SUC40575.1"/>
    <property type="molecule type" value="Genomic_DNA"/>
</dbReference>
<evidence type="ECO:0000313" key="5">
    <source>
        <dbReference type="Proteomes" id="UP000254191"/>
    </source>
</evidence>
<keyword evidence="3" id="KW-0663">Pyridoxal phosphate</keyword>
<gene>
    <name evidence="4" type="primary">trpB_3</name>
    <name evidence="4" type="ORF">NCTC11938_04877</name>
</gene>
<dbReference type="GO" id="GO:0005737">
    <property type="term" value="C:cytoplasm"/>
    <property type="evidence" value="ECO:0007669"/>
    <property type="project" value="TreeGrafter"/>
</dbReference>
<dbReference type="AlphaFoldDB" id="A0A379GI00"/>
<dbReference type="Proteomes" id="UP000254191">
    <property type="component" value="Unassembled WGS sequence"/>
</dbReference>
<accession>A0A379GI00</accession>
<dbReference type="InterPro" id="IPR023026">
    <property type="entry name" value="Trp_synth_beta/beta-like"/>
</dbReference>
<protein>
    <submittedName>
        <fullName evidence="4">Tryptophan synthase subunit beta</fullName>
        <ecNumber evidence="4">4.2.1.20</ecNumber>
    </submittedName>
</protein>